<reference evidence="5 6" key="1">
    <citation type="submission" date="2023-06" db="EMBL/GenBank/DDBJ databases">
        <title>Black Yeasts Isolated from many extreme environments.</title>
        <authorList>
            <person name="Coleine C."/>
            <person name="Stajich J.E."/>
            <person name="Selbmann L."/>
        </authorList>
    </citation>
    <scope>NUCLEOTIDE SEQUENCE [LARGE SCALE GENOMIC DNA]</scope>
    <source>
        <strain evidence="5 6">CCFEE 5887</strain>
    </source>
</reference>
<proteinExistence type="predicted"/>
<feature type="region of interest" description="Disordered" evidence="2">
    <location>
        <begin position="684"/>
        <end position="738"/>
    </location>
</feature>
<gene>
    <name evidence="5" type="ORF">LTR25_001464</name>
</gene>
<dbReference type="AlphaFoldDB" id="A0AAV9QK88"/>
<dbReference type="PANTHER" id="PTHR42339">
    <property type="entry name" value="HISTONE H1"/>
    <property type="match status" value="1"/>
</dbReference>
<dbReference type="InterPro" id="IPR056143">
    <property type="entry name" value="DUF7726"/>
</dbReference>
<evidence type="ECO:0000256" key="1">
    <source>
        <dbReference type="SAM" id="Coils"/>
    </source>
</evidence>
<keyword evidence="1" id="KW-0175">Coiled coil</keyword>
<feature type="compositionally biased region" description="Low complexity" evidence="2">
    <location>
        <begin position="702"/>
        <end position="712"/>
    </location>
</feature>
<name>A0AAV9QK88_9PEZI</name>
<keyword evidence="3" id="KW-0472">Membrane</keyword>
<dbReference type="Proteomes" id="UP001345827">
    <property type="component" value="Unassembled WGS sequence"/>
</dbReference>
<feature type="transmembrane region" description="Helical" evidence="3">
    <location>
        <begin position="160"/>
        <end position="187"/>
    </location>
</feature>
<feature type="region of interest" description="Disordered" evidence="2">
    <location>
        <begin position="515"/>
        <end position="538"/>
    </location>
</feature>
<sequence length="874" mass="97846">MASDLALWMAVWDKLGMLSPSHPFHQAWHVVVEQEKVEDFPYKPWAEILEQTTEDNKRFLGQAENWQDAIVLQSRARTAPYQTVLKPGCGLVSPLRSRARPESPDPAITSLQIGCGPCITFDNHTQCPPEDMWRETPQDAVVLDVPSSYIAAFCTNHNPLIVALLIVLSLAVLLLASLGISTIVCWISSLLPKNKSRITVWSLGAIQVKPGNDDAVDVLKESSLSQSSIITMQSTESPENIDRAIQPATRSNLSMSGDTLQSIDSHDDADTEAVQKEQESMVILQDTVNNQNNLIRDKNDRIDKLLDEVQRLNTKVANQSRPLKEMEQSRTLKTKKDECKRLQKAVETAEERITDLEGQISDGEIEYQKLKFELDDAKEQIQKIGENMEEEVKEKNDLQAAKGLLAKALGDARPSDWKAARDNLERDLSSANTELREQQELANVTEQTLQKEKTRLQQALEYSNVQLQKANAERDDLRIEVENTKAEKDQLLKDLNEANSRVENGERALTSVMQSLAKDEPEPQQESEQNSAQLAQAVVERERSEAALNEIDAQELVTHSVSEKVEAIVSAVALQKDEKDPEFNSGDKPNSGKKRKSTEASPTNPDDIELPDGMPIEWSAQQIRAKIRQYVNSGEMKVGEFQKKLDVSSTSYNRFMAMNGADKGTSSDTYFSAAEFFKRRELAGLKMPRQKKAKTTGDSPDTNKSGSTTTTPKKSKKDEIAEVEKANDVSDITLPGEEDDSVPVFDTCDDIRTKIKRYMRETPHATGAGFVRTAARALPENSERRAAQHGLTKFLNAKGPSKGAESNVFYTAYVFFEKLRIKQGKPKSKKREEMEKEWGRQGMKLRDSSKVHILMGPGLPGMHADKYGIMRNNY</sequence>
<feature type="compositionally biased region" description="Basic and acidic residues" evidence="2">
    <location>
        <begin position="716"/>
        <end position="728"/>
    </location>
</feature>
<dbReference type="PANTHER" id="PTHR42339:SF1">
    <property type="entry name" value="HISTONE H1"/>
    <property type="match status" value="1"/>
</dbReference>
<feature type="domain" description="DUF7726" evidence="4">
    <location>
        <begin position="743"/>
        <end position="825"/>
    </location>
</feature>
<feature type="coiled-coil region" evidence="1">
    <location>
        <begin position="288"/>
        <end position="508"/>
    </location>
</feature>
<protein>
    <recommendedName>
        <fullName evidence="4">DUF7726 domain-containing protein</fullName>
    </recommendedName>
</protein>
<feature type="domain" description="DUF7726" evidence="4">
    <location>
        <begin position="614"/>
        <end position="686"/>
    </location>
</feature>
<evidence type="ECO:0000313" key="5">
    <source>
        <dbReference type="EMBL" id="KAK5543849.1"/>
    </source>
</evidence>
<evidence type="ECO:0000313" key="6">
    <source>
        <dbReference type="Proteomes" id="UP001345827"/>
    </source>
</evidence>
<evidence type="ECO:0000256" key="2">
    <source>
        <dbReference type="SAM" id="MobiDB-lite"/>
    </source>
</evidence>
<feature type="region of interest" description="Disordered" evidence="2">
    <location>
        <begin position="578"/>
        <end position="613"/>
    </location>
</feature>
<dbReference type="EMBL" id="JAXLQG010000002">
    <property type="protein sequence ID" value="KAK5543849.1"/>
    <property type="molecule type" value="Genomic_DNA"/>
</dbReference>
<feature type="compositionally biased region" description="Low complexity" evidence="2">
    <location>
        <begin position="524"/>
        <end position="533"/>
    </location>
</feature>
<comment type="caution">
    <text evidence="5">The sequence shown here is derived from an EMBL/GenBank/DDBJ whole genome shotgun (WGS) entry which is preliminary data.</text>
</comment>
<accession>A0AAV9QK88</accession>
<keyword evidence="6" id="KW-1185">Reference proteome</keyword>
<evidence type="ECO:0000256" key="3">
    <source>
        <dbReference type="SAM" id="Phobius"/>
    </source>
</evidence>
<organism evidence="5 6">
    <name type="scientific">Vermiconidia calcicola</name>
    <dbReference type="NCBI Taxonomy" id="1690605"/>
    <lineage>
        <taxon>Eukaryota</taxon>
        <taxon>Fungi</taxon>
        <taxon>Dikarya</taxon>
        <taxon>Ascomycota</taxon>
        <taxon>Pezizomycotina</taxon>
        <taxon>Dothideomycetes</taxon>
        <taxon>Dothideomycetidae</taxon>
        <taxon>Mycosphaerellales</taxon>
        <taxon>Extremaceae</taxon>
        <taxon>Vermiconidia</taxon>
    </lineage>
</organism>
<dbReference type="Pfam" id="PF24852">
    <property type="entry name" value="DUF7726"/>
    <property type="match status" value="2"/>
</dbReference>
<keyword evidence="3" id="KW-1133">Transmembrane helix</keyword>
<keyword evidence="3" id="KW-0812">Transmembrane</keyword>
<evidence type="ECO:0000259" key="4">
    <source>
        <dbReference type="Pfam" id="PF24852"/>
    </source>
</evidence>